<protein>
    <recommendedName>
        <fullName evidence="12">Ig-like domain-containing protein</fullName>
    </recommendedName>
</protein>
<evidence type="ECO:0000256" key="10">
    <source>
        <dbReference type="SAM" id="MobiDB-lite"/>
    </source>
</evidence>
<dbReference type="PANTHER" id="PTHR46608:SF3">
    <property type="entry name" value="T-CELL IMMUNOGLOBULIN AND MUCIN DOMAIN-CONTAINING PROTEIN 4"/>
    <property type="match status" value="1"/>
</dbReference>
<evidence type="ECO:0000256" key="4">
    <source>
        <dbReference type="ARBA" id="ARBA00022989"/>
    </source>
</evidence>
<proteinExistence type="inferred from homology"/>
<evidence type="ECO:0000256" key="7">
    <source>
        <dbReference type="ARBA" id="ARBA00023180"/>
    </source>
</evidence>
<feature type="transmembrane region" description="Helical" evidence="11">
    <location>
        <begin position="203"/>
        <end position="226"/>
    </location>
</feature>
<evidence type="ECO:0000256" key="5">
    <source>
        <dbReference type="ARBA" id="ARBA00023136"/>
    </source>
</evidence>
<dbReference type="SUPFAM" id="SSF48726">
    <property type="entry name" value="Immunoglobulin"/>
    <property type="match status" value="1"/>
</dbReference>
<dbReference type="PANTHER" id="PTHR46608">
    <property type="entry name" value="T-CELL IMMUNOGLOBULIN AND MUCIN DOMAIN-CONTAINING PROTEIN 4"/>
    <property type="match status" value="1"/>
</dbReference>
<dbReference type="GO" id="GO:0016020">
    <property type="term" value="C:membrane"/>
    <property type="evidence" value="ECO:0007669"/>
    <property type="project" value="UniProtKB-SubCell"/>
</dbReference>
<gene>
    <name evidence="13" type="ORF">ANANG_G00160260</name>
</gene>
<dbReference type="SMART" id="SM00409">
    <property type="entry name" value="IG"/>
    <property type="match status" value="1"/>
</dbReference>
<keyword evidence="2 11" id="KW-0812">Transmembrane</keyword>
<dbReference type="InterPro" id="IPR013783">
    <property type="entry name" value="Ig-like_fold"/>
</dbReference>
<evidence type="ECO:0000256" key="2">
    <source>
        <dbReference type="ARBA" id="ARBA00022692"/>
    </source>
</evidence>
<dbReference type="FunFam" id="2.60.40.10:FF:000774">
    <property type="entry name" value="Hepatitis A virus cellular receptor 1"/>
    <property type="match status" value="1"/>
</dbReference>
<comment type="similarity">
    <text evidence="9">Belongs to the immunoglobulin superfamily. TIM family.</text>
</comment>
<evidence type="ECO:0000259" key="12">
    <source>
        <dbReference type="PROSITE" id="PS50835"/>
    </source>
</evidence>
<accession>A0A9D3MA07</accession>
<evidence type="ECO:0000256" key="11">
    <source>
        <dbReference type="SAM" id="Phobius"/>
    </source>
</evidence>
<dbReference type="GO" id="GO:0060097">
    <property type="term" value="P:cytoskeletal rearrangement involved in phagocytosis, engulfment"/>
    <property type="evidence" value="ECO:0007669"/>
    <property type="project" value="TreeGrafter"/>
</dbReference>
<evidence type="ECO:0000256" key="6">
    <source>
        <dbReference type="ARBA" id="ARBA00023157"/>
    </source>
</evidence>
<comment type="subcellular location">
    <subcellularLocation>
        <location evidence="1">Membrane</location>
        <topology evidence="1">Single-pass type I membrane protein</topology>
    </subcellularLocation>
</comment>
<keyword evidence="7" id="KW-0325">Glycoprotein</keyword>
<dbReference type="Proteomes" id="UP001044222">
    <property type="component" value="Chromosome 8"/>
</dbReference>
<keyword evidence="8" id="KW-0393">Immunoglobulin domain</keyword>
<reference evidence="13" key="1">
    <citation type="submission" date="2021-01" db="EMBL/GenBank/DDBJ databases">
        <title>A chromosome-scale assembly of European eel, Anguilla anguilla.</title>
        <authorList>
            <person name="Henkel C."/>
            <person name="Jong-Raadsen S.A."/>
            <person name="Dufour S."/>
            <person name="Weltzien F.-A."/>
            <person name="Palstra A.P."/>
            <person name="Pelster B."/>
            <person name="Spaink H.P."/>
            <person name="Van Den Thillart G.E."/>
            <person name="Jansen H."/>
            <person name="Zahm M."/>
            <person name="Klopp C."/>
            <person name="Cedric C."/>
            <person name="Louis A."/>
            <person name="Berthelot C."/>
            <person name="Parey E."/>
            <person name="Roest Crollius H."/>
            <person name="Montfort J."/>
            <person name="Robinson-Rechavi M."/>
            <person name="Bucao C."/>
            <person name="Bouchez O."/>
            <person name="Gislard M."/>
            <person name="Lluch J."/>
            <person name="Milhes M."/>
            <person name="Lampietro C."/>
            <person name="Lopez Roques C."/>
            <person name="Donnadieu C."/>
            <person name="Braasch I."/>
            <person name="Desvignes T."/>
            <person name="Postlethwait J."/>
            <person name="Bobe J."/>
            <person name="Guiguen Y."/>
            <person name="Dirks R."/>
        </authorList>
    </citation>
    <scope>NUCLEOTIDE SEQUENCE</scope>
    <source>
        <strain evidence="13">Tag_6206</strain>
        <tissue evidence="13">Liver</tissue>
    </source>
</reference>
<evidence type="ECO:0000313" key="14">
    <source>
        <dbReference type="Proteomes" id="UP001044222"/>
    </source>
</evidence>
<keyword evidence="4 11" id="KW-1133">Transmembrane helix</keyword>
<feature type="region of interest" description="Disordered" evidence="10">
    <location>
        <begin position="146"/>
        <end position="195"/>
    </location>
</feature>
<dbReference type="AlphaFoldDB" id="A0A9D3MA07"/>
<keyword evidence="3" id="KW-0732">Signal</keyword>
<evidence type="ECO:0000256" key="9">
    <source>
        <dbReference type="ARBA" id="ARBA00038203"/>
    </source>
</evidence>
<name>A0A9D3MA07_ANGAN</name>
<keyword evidence="5 11" id="KW-0472">Membrane</keyword>
<keyword evidence="14" id="KW-1185">Reference proteome</keyword>
<dbReference type="Pfam" id="PF07686">
    <property type="entry name" value="V-set"/>
    <property type="match status" value="1"/>
</dbReference>
<dbReference type="InterPro" id="IPR036179">
    <property type="entry name" value="Ig-like_dom_sf"/>
</dbReference>
<evidence type="ECO:0000313" key="13">
    <source>
        <dbReference type="EMBL" id="KAG5844237.1"/>
    </source>
</evidence>
<evidence type="ECO:0000256" key="3">
    <source>
        <dbReference type="ARBA" id="ARBA00022729"/>
    </source>
</evidence>
<feature type="compositionally biased region" description="Polar residues" evidence="10">
    <location>
        <begin position="158"/>
        <end position="170"/>
    </location>
</feature>
<dbReference type="EMBL" id="JAFIRN010000008">
    <property type="protein sequence ID" value="KAG5844237.1"/>
    <property type="molecule type" value="Genomic_DNA"/>
</dbReference>
<organism evidence="13 14">
    <name type="scientific">Anguilla anguilla</name>
    <name type="common">European freshwater eel</name>
    <name type="synonym">Muraena anguilla</name>
    <dbReference type="NCBI Taxonomy" id="7936"/>
    <lineage>
        <taxon>Eukaryota</taxon>
        <taxon>Metazoa</taxon>
        <taxon>Chordata</taxon>
        <taxon>Craniata</taxon>
        <taxon>Vertebrata</taxon>
        <taxon>Euteleostomi</taxon>
        <taxon>Actinopterygii</taxon>
        <taxon>Neopterygii</taxon>
        <taxon>Teleostei</taxon>
        <taxon>Anguilliformes</taxon>
        <taxon>Anguillidae</taxon>
        <taxon>Anguilla</taxon>
    </lineage>
</organism>
<feature type="domain" description="Ig-like" evidence="12">
    <location>
        <begin position="45"/>
        <end position="140"/>
    </location>
</feature>
<sequence>MRERDRDRDHFTMDVRCSYILSFWLSFHLLTGSECAGRTVHGHVGQNVVLPCRYDIGYHGELHSCWGRGEVPNSGCSNEVIASDGSRVTSRASQRYQLAGELKQGDVSLTIVGAEESDAGVYGCRVHIIGPFNDQKETVNLVITRAPEPTKNAPEWPTNVTEQGSKTTWTPHAHTQDDESANSTESSDAAVPQNSEEPQLDGIQLAVLLPVVLLLLSLIIVFLLFMRKRWKKASEMLGISEQPGTGVLYRNSESSLGLHSREMAVENIYQMDEGDDY</sequence>
<dbReference type="InterPro" id="IPR007110">
    <property type="entry name" value="Ig-like_dom"/>
</dbReference>
<evidence type="ECO:0000256" key="8">
    <source>
        <dbReference type="ARBA" id="ARBA00023319"/>
    </source>
</evidence>
<dbReference type="Gene3D" id="2.60.40.10">
    <property type="entry name" value="Immunoglobulins"/>
    <property type="match status" value="1"/>
</dbReference>
<evidence type="ECO:0000256" key="1">
    <source>
        <dbReference type="ARBA" id="ARBA00004479"/>
    </source>
</evidence>
<keyword evidence="6" id="KW-1015">Disulfide bond</keyword>
<comment type="caution">
    <text evidence="13">The sequence shown here is derived from an EMBL/GenBank/DDBJ whole genome shotgun (WGS) entry which is preliminary data.</text>
</comment>
<dbReference type="GO" id="GO:0043277">
    <property type="term" value="P:apoptotic cell clearance"/>
    <property type="evidence" value="ECO:0007669"/>
    <property type="project" value="TreeGrafter"/>
</dbReference>
<dbReference type="PROSITE" id="PS50835">
    <property type="entry name" value="IG_LIKE"/>
    <property type="match status" value="1"/>
</dbReference>
<feature type="compositionally biased region" description="Polar residues" evidence="10">
    <location>
        <begin position="181"/>
        <end position="195"/>
    </location>
</feature>
<dbReference type="InterPro" id="IPR013106">
    <property type="entry name" value="Ig_V-set"/>
</dbReference>
<dbReference type="InterPro" id="IPR003599">
    <property type="entry name" value="Ig_sub"/>
</dbReference>
<dbReference type="GO" id="GO:0001786">
    <property type="term" value="F:phosphatidylserine binding"/>
    <property type="evidence" value="ECO:0007669"/>
    <property type="project" value="TreeGrafter"/>
</dbReference>